<dbReference type="RefSeq" id="WP_180861434.1">
    <property type="nucleotide sequence ID" value="NZ_CAIJDE010000063.1"/>
</dbReference>
<keyword evidence="1" id="KW-0472">Membrane</keyword>
<evidence type="ECO:0000313" key="2">
    <source>
        <dbReference type="EMBL" id="CAC9976729.1"/>
    </source>
</evidence>
<organism evidence="2 3">
    <name type="scientific">Flavobacterium panici</name>
    <dbReference type="NCBI Taxonomy" id="2654843"/>
    <lineage>
        <taxon>Bacteria</taxon>
        <taxon>Pseudomonadati</taxon>
        <taxon>Bacteroidota</taxon>
        <taxon>Flavobacteriia</taxon>
        <taxon>Flavobacteriales</taxon>
        <taxon>Flavobacteriaceae</taxon>
        <taxon>Flavobacterium</taxon>
    </lineage>
</organism>
<keyword evidence="1" id="KW-0812">Transmembrane</keyword>
<evidence type="ECO:0000313" key="3">
    <source>
        <dbReference type="Proteomes" id="UP000533639"/>
    </source>
</evidence>
<feature type="transmembrane region" description="Helical" evidence="1">
    <location>
        <begin position="38"/>
        <end position="58"/>
    </location>
</feature>
<protein>
    <recommendedName>
        <fullName evidence="4">DUF4190 domain-containing protein</fullName>
    </recommendedName>
</protein>
<gene>
    <name evidence="2" type="ORF">FLAPXU55_04457</name>
</gene>
<feature type="transmembrane region" description="Helical" evidence="1">
    <location>
        <begin position="15"/>
        <end position="32"/>
    </location>
</feature>
<dbReference type="Proteomes" id="UP000533639">
    <property type="component" value="Unassembled WGS sequence"/>
</dbReference>
<sequence>MENNSQQSKPGESQGRYAIILAVLALIFVFVPHLAFKIAYIVLAVLAIIFGVIGLSRAKRANVSAKLAKIALVLGTGLIFIPLILFFSIFFAVKSDYVKDKVSKSQVEAIRADIKRHRDSVIKSEKIIKDSAQVKDLK</sequence>
<name>A0A9N8P439_9FLAO</name>
<dbReference type="EMBL" id="CAIJDE010000063">
    <property type="protein sequence ID" value="CAC9976729.1"/>
    <property type="molecule type" value="Genomic_DNA"/>
</dbReference>
<comment type="caution">
    <text evidence="2">The sequence shown here is derived from an EMBL/GenBank/DDBJ whole genome shotgun (WGS) entry which is preliminary data.</text>
</comment>
<proteinExistence type="predicted"/>
<evidence type="ECO:0000256" key="1">
    <source>
        <dbReference type="SAM" id="Phobius"/>
    </source>
</evidence>
<dbReference type="AlphaFoldDB" id="A0A9N8P439"/>
<reference evidence="2 3" key="1">
    <citation type="submission" date="2020-06" db="EMBL/GenBank/DDBJ databases">
        <authorList>
            <person name="Criscuolo A."/>
        </authorList>
    </citation>
    <scope>NUCLEOTIDE SEQUENCE [LARGE SCALE GENOMIC DNA]</scope>
    <source>
        <strain evidence="2">PXU-55</strain>
    </source>
</reference>
<keyword evidence="3" id="KW-1185">Reference proteome</keyword>
<accession>A0A9N8P439</accession>
<feature type="transmembrane region" description="Helical" evidence="1">
    <location>
        <begin position="70"/>
        <end position="93"/>
    </location>
</feature>
<keyword evidence="1" id="KW-1133">Transmembrane helix</keyword>
<evidence type="ECO:0008006" key="4">
    <source>
        <dbReference type="Google" id="ProtNLM"/>
    </source>
</evidence>